<dbReference type="PROSITE" id="PS51179">
    <property type="entry name" value="POU_3"/>
    <property type="match status" value="1"/>
</dbReference>
<evidence type="ECO:0000256" key="5">
    <source>
        <dbReference type="PROSITE-ProRule" id="PRU00108"/>
    </source>
</evidence>
<evidence type="ECO:0000256" key="1">
    <source>
        <dbReference type="ARBA" id="ARBA00004123"/>
    </source>
</evidence>
<dbReference type="Pfam" id="PF00046">
    <property type="entry name" value="Homeodomain"/>
    <property type="match status" value="1"/>
</dbReference>
<feature type="domain" description="Homeobox" evidence="7">
    <location>
        <begin position="113"/>
        <end position="147"/>
    </location>
</feature>
<dbReference type="InterPro" id="IPR050255">
    <property type="entry name" value="POU_domain_TF"/>
</dbReference>
<dbReference type="Proteomes" id="UP000094527">
    <property type="component" value="Unassembled WGS sequence"/>
</dbReference>
<evidence type="ECO:0000256" key="3">
    <source>
        <dbReference type="ARBA" id="ARBA00023155"/>
    </source>
</evidence>
<dbReference type="GO" id="GO:0045893">
    <property type="term" value="P:positive regulation of DNA-templated transcription"/>
    <property type="evidence" value="ECO:0007669"/>
    <property type="project" value="UniProtKB-ARBA"/>
</dbReference>
<evidence type="ECO:0000313" key="9">
    <source>
        <dbReference type="EMBL" id="ODM90429.1"/>
    </source>
</evidence>
<comment type="subcellular location">
    <subcellularLocation>
        <location evidence="1 5 6">Nucleus</location>
    </subcellularLocation>
</comment>
<keyword evidence="3 5" id="KW-0371">Homeobox</keyword>
<keyword evidence="4 5" id="KW-0539">Nucleus</keyword>
<dbReference type="Pfam" id="PF00157">
    <property type="entry name" value="Pou"/>
    <property type="match status" value="1"/>
</dbReference>
<dbReference type="InterPro" id="IPR013847">
    <property type="entry name" value="POU"/>
</dbReference>
<evidence type="ECO:0000256" key="4">
    <source>
        <dbReference type="ARBA" id="ARBA00023242"/>
    </source>
</evidence>
<dbReference type="GO" id="GO:0005634">
    <property type="term" value="C:nucleus"/>
    <property type="evidence" value="ECO:0007669"/>
    <property type="project" value="UniProtKB-SubCell"/>
</dbReference>
<accession>A0A1D2MBW7</accession>
<proteinExistence type="predicted"/>
<dbReference type="GO" id="GO:0000981">
    <property type="term" value="F:DNA-binding transcription factor activity, RNA polymerase II-specific"/>
    <property type="evidence" value="ECO:0007669"/>
    <property type="project" value="TreeGrafter"/>
</dbReference>
<reference evidence="9 10" key="1">
    <citation type="journal article" date="2016" name="Genome Biol. Evol.">
        <title>Gene Family Evolution Reflects Adaptation to Soil Environmental Stressors in the Genome of the Collembolan Orchesella cincta.</title>
        <authorList>
            <person name="Faddeeva-Vakhrusheva A."/>
            <person name="Derks M.F."/>
            <person name="Anvar S.Y."/>
            <person name="Agamennone V."/>
            <person name="Suring W."/>
            <person name="Smit S."/>
            <person name="van Straalen N.M."/>
            <person name="Roelofs D."/>
        </authorList>
    </citation>
    <scope>NUCLEOTIDE SEQUENCE [LARGE SCALE GENOMIC DNA]</scope>
    <source>
        <tissue evidence="9">Mixed pool</tissue>
    </source>
</reference>
<dbReference type="AlphaFoldDB" id="A0A1D2MBW7"/>
<sequence>MQSPIHETTELEELEEFVINFRMRRLKLGFSQTDVGSVVGKLYGKALSQPTISRFEVLNLSYYKMCYLQTLLQKWLEETEDSLKHSSDLTGFYPFTTYQPIERGRLSQRSFTRAFMHNPKPTSEEFGYLAERLGMEKKVVRIWFYNR</sequence>
<dbReference type="PANTHER" id="PTHR11636:SF76">
    <property type="entry name" value="PROTEIN NUBBIN"/>
    <property type="match status" value="1"/>
</dbReference>
<dbReference type="PROSITE" id="PS00035">
    <property type="entry name" value="POU_1"/>
    <property type="match status" value="1"/>
</dbReference>
<feature type="domain" description="POU-specific" evidence="8">
    <location>
        <begin position="6"/>
        <end position="80"/>
    </location>
</feature>
<evidence type="ECO:0000256" key="2">
    <source>
        <dbReference type="ARBA" id="ARBA00023125"/>
    </source>
</evidence>
<keyword evidence="2 5" id="KW-0238">DNA-binding</keyword>
<dbReference type="InterPro" id="IPR009057">
    <property type="entry name" value="Homeodomain-like_sf"/>
</dbReference>
<dbReference type="Gene3D" id="1.10.10.60">
    <property type="entry name" value="Homeodomain-like"/>
    <property type="match status" value="1"/>
</dbReference>
<dbReference type="SUPFAM" id="SSF46689">
    <property type="entry name" value="Homeodomain-like"/>
    <property type="match status" value="1"/>
</dbReference>
<gene>
    <name evidence="9" type="ORF">Ocin01_16256</name>
</gene>
<dbReference type="Gene3D" id="1.10.260.40">
    <property type="entry name" value="lambda repressor-like DNA-binding domains"/>
    <property type="match status" value="1"/>
</dbReference>
<protein>
    <submittedName>
        <fullName evidence="9">POU domain, class 2, transcription factor 3</fullName>
    </submittedName>
</protein>
<dbReference type="InterPro" id="IPR001356">
    <property type="entry name" value="HD"/>
</dbReference>
<dbReference type="GO" id="GO:0000978">
    <property type="term" value="F:RNA polymerase II cis-regulatory region sequence-specific DNA binding"/>
    <property type="evidence" value="ECO:0007669"/>
    <property type="project" value="TreeGrafter"/>
</dbReference>
<keyword evidence="10" id="KW-1185">Reference proteome</keyword>
<dbReference type="PRINTS" id="PR00028">
    <property type="entry name" value="POUDOMAIN"/>
</dbReference>
<dbReference type="SUPFAM" id="SSF47413">
    <property type="entry name" value="lambda repressor-like DNA-binding domains"/>
    <property type="match status" value="1"/>
</dbReference>
<organism evidence="9 10">
    <name type="scientific">Orchesella cincta</name>
    <name type="common">Springtail</name>
    <name type="synonym">Podura cincta</name>
    <dbReference type="NCBI Taxonomy" id="48709"/>
    <lineage>
        <taxon>Eukaryota</taxon>
        <taxon>Metazoa</taxon>
        <taxon>Ecdysozoa</taxon>
        <taxon>Arthropoda</taxon>
        <taxon>Hexapoda</taxon>
        <taxon>Collembola</taxon>
        <taxon>Entomobryomorpha</taxon>
        <taxon>Entomobryoidea</taxon>
        <taxon>Orchesellidae</taxon>
        <taxon>Orchesellinae</taxon>
        <taxon>Orchesella</taxon>
    </lineage>
</organism>
<dbReference type="InterPro" id="IPR010982">
    <property type="entry name" value="Lambda_DNA-bd_dom_sf"/>
</dbReference>
<evidence type="ECO:0000259" key="7">
    <source>
        <dbReference type="PROSITE" id="PS50071"/>
    </source>
</evidence>
<dbReference type="PROSITE" id="PS50071">
    <property type="entry name" value="HOMEOBOX_2"/>
    <property type="match status" value="1"/>
</dbReference>
<feature type="non-terminal residue" evidence="9">
    <location>
        <position position="147"/>
    </location>
</feature>
<dbReference type="EMBL" id="LJIJ01001975">
    <property type="protein sequence ID" value="ODM90429.1"/>
    <property type="molecule type" value="Genomic_DNA"/>
</dbReference>
<dbReference type="OrthoDB" id="6358449at2759"/>
<comment type="caution">
    <text evidence="9">The sequence shown here is derived from an EMBL/GenBank/DDBJ whole genome shotgun (WGS) entry which is preliminary data.</text>
</comment>
<evidence type="ECO:0000256" key="6">
    <source>
        <dbReference type="RuleBase" id="RU000682"/>
    </source>
</evidence>
<dbReference type="STRING" id="48709.A0A1D2MBW7"/>
<dbReference type="InterPro" id="IPR000327">
    <property type="entry name" value="POU_dom"/>
</dbReference>
<evidence type="ECO:0000313" key="10">
    <source>
        <dbReference type="Proteomes" id="UP000094527"/>
    </source>
</evidence>
<evidence type="ECO:0000259" key="8">
    <source>
        <dbReference type="PROSITE" id="PS51179"/>
    </source>
</evidence>
<dbReference type="PANTHER" id="PTHR11636">
    <property type="entry name" value="POU DOMAIN"/>
    <property type="match status" value="1"/>
</dbReference>
<name>A0A1D2MBW7_ORCCI</name>
<dbReference type="SMART" id="SM00352">
    <property type="entry name" value="POU"/>
    <property type="match status" value="1"/>
</dbReference>